<dbReference type="GO" id="GO:0046677">
    <property type="term" value="P:response to antibiotic"/>
    <property type="evidence" value="ECO:0007669"/>
    <property type="project" value="UniProtKB-UniRule"/>
</dbReference>
<accession>A0A939BQY1</accession>
<dbReference type="NCBIfam" id="NF003152">
    <property type="entry name" value="PRK04101.1"/>
    <property type="match status" value="1"/>
</dbReference>
<dbReference type="InterPro" id="IPR029068">
    <property type="entry name" value="Glyas_Bleomycin-R_OHBP_Dase"/>
</dbReference>
<evidence type="ECO:0000256" key="5">
    <source>
        <dbReference type="ARBA" id="ARBA00023251"/>
    </source>
</evidence>
<dbReference type="Proteomes" id="UP000717624">
    <property type="component" value="Unassembled WGS sequence"/>
</dbReference>
<feature type="binding site" evidence="6">
    <location>
        <position position="5"/>
    </location>
    <ligand>
        <name>Mg(2+)</name>
        <dbReference type="ChEBI" id="CHEBI:18420"/>
    </ligand>
</feature>
<evidence type="ECO:0000256" key="2">
    <source>
        <dbReference type="ARBA" id="ARBA00022679"/>
    </source>
</evidence>
<sequence length="306" mass="35144">MKLNHLLFSVSDLDKAIRFYTEVLGARLLVKGKKLAYFDLDGLWLAVNVEENIPRTEIHQSYTHIAFSVTEEEFDRLHEKLRNLQVHILPGRERDERDKRSLYFTDPDGHKFEFHTGTLQDRLQYYREAKGHMTFYPQAGEASDVQTAAAIKLDFYRAEYEAALRAFQLPDNQLEFTALPAWVLEEALRDPHRYPIVILDGDEPVGFFILHEGEGIAPFTDNPQALLLRAFLIDFRKQGKGYAKAGMGLLPAFVAEHFPGKEEVVLAVNMRNLPAKRLYEKVGFRDRGETRMGAKGPQHLLYLPLA</sequence>
<dbReference type="InterPro" id="IPR037523">
    <property type="entry name" value="VOC_core"/>
</dbReference>
<dbReference type="Pfam" id="PF00903">
    <property type="entry name" value="Glyoxalase"/>
    <property type="match status" value="1"/>
</dbReference>
<feature type="domain" description="VOC" evidence="8">
    <location>
        <begin position="2"/>
        <end position="117"/>
    </location>
</feature>
<feature type="binding site" evidence="6">
    <location>
        <position position="113"/>
    </location>
    <ligand>
        <name>Mg(2+)</name>
        <dbReference type="ChEBI" id="CHEBI:18420"/>
    </ligand>
</feature>
<comment type="subunit">
    <text evidence="6">Homodimer.</text>
</comment>
<name>A0A939BQY1_9BACL</name>
<dbReference type="GO" id="GO:0016765">
    <property type="term" value="F:transferase activity, transferring alkyl or aryl (other than methyl) groups"/>
    <property type="evidence" value="ECO:0007669"/>
    <property type="project" value="UniProtKB-UniRule"/>
</dbReference>
<dbReference type="CDD" id="cd08363">
    <property type="entry name" value="FosB"/>
    <property type="match status" value="1"/>
</dbReference>
<keyword evidence="10" id="KW-1185">Reference proteome</keyword>
<dbReference type="EMBL" id="JAFBEB010000019">
    <property type="protein sequence ID" value="MBM7592095.1"/>
    <property type="molecule type" value="Genomic_DNA"/>
</dbReference>
<dbReference type="Gene3D" id="3.10.180.10">
    <property type="entry name" value="2,3-Dihydroxybiphenyl 1,2-Dioxygenase, domain 1"/>
    <property type="match status" value="1"/>
</dbReference>
<dbReference type="InterPro" id="IPR022858">
    <property type="entry name" value="Metallothiol_Trafse_FosB"/>
</dbReference>
<feature type="domain" description="N-acetyltransferase" evidence="7">
    <location>
        <begin position="153"/>
        <end position="306"/>
    </location>
</feature>
<gene>
    <name evidence="6" type="primary">fosB</name>
    <name evidence="9" type="ORF">JOD01_003747</name>
</gene>
<evidence type="ECO:0000259" key="8">
    <source>
        <dbReference type="PROSITE" id="PS51819"/>
    </source>
</evidence>
<evidence type="ECO:0000256" key="4">
    <source>
        <dbReference type="ARBA" id="ARBA00022842"/>
    </source>
</evidence>
<evidence type="ECO:0000256" key="6">
    <source>
        <dbReference type="HAMAP-Rule" id="MF_01512"/>
    </source>
</evidence>
<reference evidence="9" key="1">
    <citation type="submission" date="2021-01" db="EMBL/GenBank/DDBJ databases">
        <title>Genomic Encyclopedia of Type Strains, Phase IV (KMG-IV): sequencing the most valuable type-strain genomes for metagenomic binning, comparative biology and taxonomic classification.</title>
        <authorList>
            <person name="Goeker M."/>
        </authorList>
    </citation>
    <scope>NUCLEOTIDE SEQUENCE</scope>
    <source>
        <strain evidence="9">DSM 25523</strain>
    </source>
</reference>
<dbReference type="GO" id="GO:0016829">
    <property type="term" value="F:lyase activity"/>
    <property type="evidence" value="ECO:0007669"/>
    <property type="project" value="UniProtKB-KW"/>
</dbReference>
<evidence type="ECO:0000313" key="9">
    <source>
        <dbReference type="EMBL" id="MBM7592095.1"/>
    </source>
</evidence>
<keyword evidence="3 6" id="KW-0479">Metal-binding</keyword>
<dbReference type="PANTHER" id="PTHR36113">
    <property type="entry name" value="LYASE, PUTATIVE-RELATED-RELATED"/>
    <property type="match status" value="1"/>
</dbReference>
<dbReference type="AlphaFoldDB" id="A0A939BQY1"/>
<evidence type="ECO:0000313" key="10">
    <source>
        <dbReference type="Proteomes" id="UP000717624"/>
    </source>
</evidence>
<dbReference type="InterPro" id="IPR051332">
    <property type="entry name" value="Fosfomycin_Res_Enzymes"/>
</dbReference>
<dbReference type="PROSITE" id="PS51819">
    <property type="entry name" value="VOC"/>
    <property type="match status" value="1"/>
</dbReference>
<comment type="caution">
    <text evidence="9">The sequence shown here is derived from an EMBL/GenBank/DDBJ whole genome shotgun (WGS) entry which is preliminary data.</text>
</comment>
<keyword evidence="1 6" id="KW-0963">Cytoplasm</keyword>
<dbReference type="SUPFAM" id="SSF54593">
    <property type="entry name" value="Glyoxalase/Bleomycin resistance protein/Dihydroxybiphenyl dioxygenase"/>
    <property type="match status" value="1"/>
</dbReference>
<evidence type="ECO:0000256" key="1">
    <source>
        <dbReference type="ARBA" id="ARBA00022490"/>
    </source>
</evidence>
<comment type="cofactor">
    <cofactor evidence="6">
        <name>Mg(2+)</name>
        <dbReference type="ChEBI" id="CHEBI:18420"/>
    </cofactor>
</comment>
<dbReference type="EC" id="2.5.1.-" evidence="6"/>
<dbReference type="InterPro" id="IPR016181">
    <property type="entry name" value="Acyl_CoA_acyltransferase"/>
</dbReference>
<comment type="similarity">
    <text evidence="6">Belongs to the fosfomycin resistance protein family. FosB subfamily.</text>
</comment>
<dbReference type="GO" id="GO:0000287">
    <property type="term" value="F:magnesium ion binding"/>
    <property type="evidence" value="ECO:0007669"/>
    <property type="project" value="UniProtKB-UniRule"/>
</dbReference>
<dbReference type="PROSITE" id="PS51186">
    <property type="entry name" value="GNAT"/>
    <property type="match status" value="1"/>
</dbReference>
<dbReference type="Pfam" id="PF00583">
    <property type="entry name" value="Acetyltransf_1"/>
    <property type="match status" value="1"/>
</dbReference>
<evidence type="ECO:0000259" key="7">
    <source>
        <dbReference type="PROSITE" id="PS51186"/>
    </source>
</evidence>
<keyword evidence="2 6" id="KW-0808">Transferase</keyword>
<dbReference type="InterPro" id="IPR004360">
    <property type="entry name" value="Glyas_Fos-R_dOase_dom"/>
</dbReference>
<comment type="subcellular location">
    <subcellularLocation>
        <location evidence="6">Cytoplasm</location>
    </subcellularLocation>
</comment>
<comment type="function">
    <text evidence="6">Metallothiol transferase which confers resistance to fosfomycin by catalyzing the addition of a thiol cofactor to fosfomycin. L-cysteine is probably the physiological thiol donor.</text>
</comment>
<dbReference type="SUPFAM" id="SSF55729">
    <property type="entry name" value="Acyl-CoA N-acyltransferases (Nat)"/>
    <property type="match status" value="1"/>
</dbReference>
<organism evidence="9 10">
    <name type="scientific">Brevibacillus fulvus</name>
    <dbReference type="NCBI Taxonomy" id="1125967"/>
    <lineage>
        <taxon>Bacteria</taxon>
        <taxon>Bacillati</taxon>
        <taxon>Bacillota</taxon>
        <taxon>Bacilli</taxon>
        <taxon>Bacillales</taxon>
        <taxon>Paenibacillaceae</taxon>
        <taxon>Brevibacillus</taxon>
    </lineage>
</organism>
<evidence type="ECO:0000256" key="3">
    <source>
        <dbReference type="ARBA" id="ARBA00022723"/>
    </source>
</evidence>
<keyword evidence="4 6" id="KW-0460">Magnesium</keyword>
<keyword evidence="9" id="KW-0456">Lyase</keyword>
<protein>
    <recommendedName>
        <fullName evidence="6">Metallothiol transferase FosB</fullName>
        <ecNumber evidence="6">2.5.1.-</ecNumber>
    </recommendedName>
    <alternativeName>
        <fullName evidence="6">Fosfomycin resistance protein</fullName>
    </alternativeName>
</protein>
<dbReference type="GO" id="GO:0016747">
    <property type="term" value="F:acyltransferase activity, transferring groups other than amino-acyl groups"/>
    <property type="evidence" value="ECO:0007669"/>
    <property type="project" value="InterPro"/>
</dbReference>
<dbReference type="PANTHER" id="PTHR36113:SF6">
    <property type="entry name" value="FOSFOMYCIN RESISTANCE PROTEIN FOSX"/>
    <property type="match status" value="1"/>
</dbReference>
<keyword evidence="5 6" id="KW-0046">Antibiotic resistance</keyword>
<dbReference type="HAMAP" id="MF_01512">
    <property type="entry name" value="FosB"/>
    <property type="match status" value="1"/>
</dbReference>
<dbReference type="InterPro" id="IPR000182">
    <property type="entry name" value="GNAT_dom"/>
</dbReference>
<feature type="binding site" evidence="6">
    <location>
        <position position="64"/>
    </location>
    <ligand>
        <name>Mg(2+)</name>
        <dbReference type="ChEBI" id="CHEBI:18420"/>
    </ligand>
</feature>
<dbReference type="Gene3D" id="3.40.630.30">
    <property type="match status" value="1"/>
</dbReference>
<dbReference type="GO" id="GO:0005737">
    <property type="term" value="C:cytoplasm"/>
    <property type="evidence" value="ECO:0007669"/>
    <property type="project" value="UniProtKB-SubCell"/>
</dbReference>
<proteinExistence type="inferred from homology"/>